<dbReference type="CDD" id="cd02644">
    <property type="entry name" value="R3H_jag"/>
    <property type="match status" value="1"/>
</dbReference>
<dbReference type="GO" id="GO:0008360">
    <property type="term" value="P:regulation of cell shape"/>
    <property type="evidence" value="ECO:0007669"/>
    <property type="project" value="UniProtKB-KW"/>
</dbReference>
<dbReference type="GO" id="GO:0071555">
    <property type="term" value="P:cell wall organization"/>
    <property type="evidence" value="ECO:0007669"/>
    <property type="project" value="UniProtKB-KW"/>
</dbReference>
<protein>
    <recommendedName>
        <fullName evidence="1">RNA-binding protein KhpB</fullName>
    </recommendedName>
    <alternativeName>
        <fullName evidence="1">RNA-binding protein EloR</fullName>
    </alternativeName>
</protein>
<name>A0A328EP69_9CHLR</name>
<dbReference type="HAMAP" id="MF_00867">
    <property type="entry name" value="KhpB"/>
    <property type="match status" value="1"/>
</dbReference>
<dbReference type="CDD" id="cd02414">
    <property type="entry name" value="KH-II_Jag"/>
    <property type="match status" value="1"/>
</dbReference>
<dbReference type="PANTHER" id="PTHR35800:SF1">
    <property type="entry name" value="RNA-BINDING PROTEIN KHPB"/>
    <property type="match status" value="1"/>
</dbReference>
<dbReference type="GO" id="GO:0005737">
    <property type="term" value="C:cytoplasm"/>
    <property type="evidence" value="ECO:0007669"/>
    <property type="project" value="UniProtKB-SubCell"/>
</dbReference>
<dbReference type="NCBIfam" id="NF041568">
    <property type="entry name" value="Jag_EloR"/>
    <property type="match status" value="1"/>
</dbReference>
<evidence type="ECO:0000256" key="1">
    <source>
        <dbReference type="HAMAP-Rule" id="MF_00867"/>
    </source>
</evidence>
<comment type="subcellular location">
    <subcellularLocation>
        <location evidence="1">Cytoplasm</location>
    </subcellularLocation>
</comment>
<keyword evidence="1" id="KW-0694">RNA-binding</keyword>
<dbReference type="GO" id="GO:0009252">
    <property type="term" value="P:peptidoglycan biosynthetic process"/>
    <property type="evidence" value="ECO:0007669"/>
    <property type="project" value="UniProtKB-UniRule"/>
</dbReference>
<dbReference type="Pfam" id="PF01424">
    <property type="entry name" value="R3H"/>
    <property type="match status" value="1"/>
</dbReference>
<dbReference type="InterPro" id="IPR039247">
    <property type="entry name" value="KhpB"/>
</dbReference>
<comment type="caution">
    <text evidence="1">Lacks conserved residue(s) required for the propagation of feature annotation.</text>
</comment>
<dbReference type="PANTHER" id="PTHR35800">
    <property type="entry name" value="PROTEIN JAG"/>
    <property type="match status" value="1"/>
</dbReference>
<comment type="function">
    <text evidence="1">A probable RNA chaperone. Forms a complex with KhpA which binds to cellular RNA and controls its expression. Plays a role in peptidoglycan (PG) homeostasis and cell length regulation.</text>
</comment>
<keyword evidence="1" id="KW-0143">Chaperone</keyword>
<gene>
    <name evidence="1" type="primary">khpB</name>
    <name evidence="1" type="synonym">eloR</name>
    <name evidence="4" type="ORF">C1G86_0993</name>
</gene>
<evidence type="ECO:0000259" key="3">
    <source>
        <dbReference type="PROSITE" id="PS51061"/>
    </source>
</evidence>
<dbReference type="GO" id="GO:0003723">
    <property type="term" value="F:RNA binding"/>
    <property type="evidence" value="ECO:0007669"/>
    <property type="project" value="UniProtKB-UniRule"/>
</dbReference>
<dbReference type="Gene3D" id="3.30.300.20">
    <property type="match status" value="1"/>
</dbReference>
<organism evidence="4 5">
    <name type="scientific">Dehalococcoides mccartyi</name>
    <dbReference type="NCBI Taxonomy" id="61435"/>
    <lineage>
        <taxon>Bacteria</taxon>
        <taxon>Bacillati</taxon>
        <taxon>Chloroflexota</taxon>
        <taxon>Dehalococcoidia</taxon>
        <taxon>Dehalococcoidales</taxon>
        <taxon>Dehalococcoidaceae</taxon>
        <taxon>Dehalococcoides</taxon>
    </lineage>
</organism>
<keyword evidence="1" id="KW-0963">Cytoplasm</keyword>
<evidence type="ECO:0000313" key="4">
    <source>
        <dbReference type="EMBL" id="RAL70444.1"/>
    </source>
</evidence>
<feature type="region of interest" description="Disordered" evidence="2">
    <location>
        <begin position="1"/>
        <end position="37"/>
    </location>
</feature>
<dbReference type="AlphaFoldDB" id="A0A328EP69"/>
<dbReference type="InterPro" id="IPR015946">
    <property type="entry name" value="KH_dom-like_a/b"/>
</dbReference>
<dbReference type="InterPro" id="IPR001374">
    <property type="entry name" value="R3H_dom"/>
</dbReference>
<dbReference type="SMART" id="SM00393">
    <property type="entry name" value="R3H"/>
    <property type="match status" value="1"/>
</dbReference>
<evidence type="ECO:0000313" key="5">
    <source>
        <dbReference type="Proteomes" id="UP000248786"/>
    </source>
</evidence>
<dbReference type="SUPFAM" id="SSF82708">
    <property type="entry name" value="R3H domain"/>
    <property type="match status" value="1"/>
</dbReference>
<accession>A0A328EP69</accession>
<proteinExistence type="inferred from homology"/>
<sequence>MEGSIDEKGRDERQDSGGSYKTGSKSTKRKPKRSEIEVLSEGRHGLLGLRGEDARVCLRLIEPEYEDDIAPGNQMDASDLAQNILETLLDKMDIEAYVDILPEKMVTDEESQPSTVLNIVGEDLGILIGRKGQTLISLQQVVRLMISHQLGRFEPVVVDVNGYRQRRLSSLQTLAWRTAEQVKLRRMPFSLEPMPAYERRIIHLALAEDEEVTTQSVGFGESRKVVVVLKE</sequence>
<dbReference type="EMBL" id="QGLD01000010">
    <property type="protein sequence ID" value="RAL70444.1"/>
    <property type="molecule type" value="Genomic_DNA"/>
</dbReference>
<dbReference type="Proteomes" id="UP000248786">
    <property type="component" value="Unassembled WGS sequence"/>
</dbReference>
<reference evidence="4 5" key="1">
    <citation type="submission" date="2018-05" db="EMBL/GenBank/DDBJ databases">
        <title>Draft genome sequences of Dehalococcoides mccartyi strains RC and KS.</title>
        <authorList>
            <person name="Higgins S.A."/>
            <person name="Padilla-Crespo E."/>
            <person name="Loeffler F.E."/>
        </authorList>
    </citation>
    <scope>NUCLEOTIDE SEQUENCE [LARGE SCALE GENOMIC DNA]</scope>
    <source>
        <strain evidence="4 5">KS</strain>
    </source>
</reference>
<feature type="compositionally biased region" description="Basic and acidic residues" evidence="2">
    <location>
        <begin position="1"/>
        <end position="15"/>
    </location>
</feature>
<feature type="compositionally biased region" description="Low complexity" evidence="2">
    <location>
        <begin position="16"/>
        <end position="25"/>
    </location>
</feature>
<comment type="domain">
    <text evidence="1">Has an N-terminal Jag-N domain and 2 RNA-binding domains (KH and R3H).</text>
</comment>
<dbReference type="Pfam" id="PF13083">
    <property type="entry name" value="KH_KhpA-B"/>
    <property type="match status" value="1"/>
</dbReference>
<comment type="subunit">
    <text evidence="1">Forms a complex with KhpA.</text>
</comment>
<dbReference type="Gene3D" id="3.30.1370.50">
    <property type="entry name" value="R3H-like domain"/>
    <property type="match status" value="1"/>
</dbReference>
<comment type="similarity">
    <text evidence="1">Belongs to the KhpB RNA-binding protein family.</text>
</comment>
<dbReference type="InterPro" id="IPR034079">
    <property type="entry name" value="R3H_KhpB"/>
</dbReference>
<dbReference type="InterPro" id="IPR038008">
    <property type="entry name" value="Jag_KH"/>
</dbReference>
<evidence type="ECO:0000256" key="2">
    <source>
        <dbReference type="SAM" id="MobiDB-lite"/>
    </source>
</evidence>
<dbReference type="PROSITE" id="PS51061">
    <property type="entry name" value="R3H"/>
    <property type="match status" value="1"/>
</dbReference>
<feature type="domain" description="R3H" evidence="3">
    <location>
        <begin position="165"/>
        <end position="231"/>
    </location>
</feature>
<dbReference type="InterPro" id="IPR036867">
    <property type="entry name" value="R3H_dom_sf"/>
</dbReference>
<comment type="caution">
    <text evidence="4">The sequence shown here is derived from an EMBL/GenBank/DDBJ whole genome shotgun (WGS) entry which is preliminary data.</text>
</comment>
<keyword evidence="1" id="KW-0961">Cell wall biogenesis/degradation</keyword>
<keyword evidence="1" id="KW-0133">Cell shape</keyword>